<evidence type="ECO:0000259" key="10">
    <source>
        <dbReference type="PROSITE" id="PS50878"/>
    </source>
</evidence>
<dbReference type="GO" id="GO:0003723">
    <property type="term" value="F:RNA binding"/>
    <property type="evidence" value="ECO:0007669"/>
    <property type="project" value="InterPro"/>
</dbReference>
<comment type="similarity">
    <text evidence="8">Belongs to the bacterial reverse transcriptase family.</text>
</comment>
<evidence type="ECO:0000256" key="1">
    <source>
        <dbReference type="ARBA" id="ARBA00012493"/>
    </source>
</evidence>
<feature type="domain" description="Reverse transcriptase" evidence="10">
    <location>
        <begin position="57"/>
        <end position="268"/>
    </location>
</feature>
<evidence type="ECO:0000256" key="9">
    <source>
        <dbReference type="ARBA" id="ARBA00048173"/>
    </source>
</evidence>
<dbReference type="EC" id="2.7.7.49" evidence="1"/>
<evidence type="ECO:0000256" key="7">
    <source>
        <dbReference type="ARBA" id="ARBA00023118"/>
    </source>
</evidence>
<sequence>MSTFAFDKDLQQLDLFDSFKNENREVIVAEYSRIILENGAAVIFDTEHLSRLLGFSQELLFSISAASNKYYREYTVLKRSGGRRVINEPLPTLKMIQRFILAELLDGVRLHKAARGYRKNHTLRGGAIIHRGRPYMLTLDVQDFFPSINQYQVFQALLKLGYTKQISRLITGLCTLHDGLPQGAPTSPLLSNLVLYQADKAIFDHCVVRGLFYTRYADDMTFSSKEDNVVEIIPVVRTQLSNVGLRINPRKTNVSRRGSRKYVNGIVVNVKPNILKTERRSLRQEMFYIKKYGIEGHIRWSKVEAPYYVDKLIGRLTFALFVTKDKRYSQEIRYLSALKKAMQ</sequence>
<dbReference type="RefSeq" id="WP_150968526.1">
    <property type="nucleotide sequence ID" value="NZ_VZDO01000003.1"/>
</dbReference>
<evidence type="ECO:0000256" key="6">
    <source>
        <dbReference type="ARBA" id="ARBA00022918"/>
    </source>
</evidence>
<protein>
    <recommendedName>
        <fullName evidence="1">RNA-directed DNA polymerase</fullName>
        <ecNumber evidence="1">2.7.7.49</ecNumber>
    </recommendedName>
</protein>
<dbReference type="EMBL" id="VZDO01000003">
    <property type="protein sequence ID" value="KAB0681306.1"/>
    <property type="molecule type" value="Genomic_DNA"/>
</dbReference>
<keyword evidence="12" id="KW-1185">Reference proteome</keyword>
<dbReference type="AlphaFoldDB" id="A0A7V7TXS3"/>
<evidence type="ECO:0000256" key="4">
    <source>
        <dbReference type="ARBA" id="ARBA00022723"/>
    </source>
</evidence>
<evidence type="ECO:0000256" key="8">
    <source>
        <dbReference type="ARBA" id="ARBA00034120"/>
    </source>
</evidence>
<dbReference type="InterPro" id="IPR051083">
    <property type="entry name" value="GrpII_Intron_Splice-Mob/Def"/>
</dbReference>
<dbReference type="GO" id="GO:0003964">
    <property type="term" value="F:RNA-directed DNA polymerase activity"/>
    <property type="evidence" value="ECO:0007669"/>
    <property type="project" value="UniProtKB-KW"/>
</dbReference>
<keyword evidence="2" id="KW-0808">Transferase</keyword>
<dbReference type="Proteomes" id="UP000432089">
    <property type="component" value="Unassembled WGS sequence"/>
</dbReference>
<evidence type="ECO:0000256" key="5">
    <source>
        <dbReference type="ARBA" id="ARBA00022842"/>
    </source>
</evidence>
<dbReference type="InterPro" id="IPR043502">
    <property type="entry name" value="DNA/RNA_pol_sf"/>
</dbReference>
<keyword evidence="5" id="KW-0460">Magnesium</keyword>
<name>A0A7V7TXS3_9HYPH</name>
<proteinExistence type="inferred from homology"/>
<evidence type="ECO:0000313" key="12">
    <source>
        <dbReference type="Proteomes" id="UP000432089"/>
    </source>
</evidence>
<gene>
    <name evidence="11" type="ORF">F6X38_05295</name>
</gene>
<comment type="caution">
    <text evidence="11">The sequence shown here is derived from an EMBL/GenBank/DDBJ whole genome shotgun (WGS) entry which is preliminary data.</text>
</comment>
<comment type="catalytic activity">
    <reaction evidence="9">
        <text>DNA(n) + a 2'-deoxyribonucleoside 5'-triphosphate = DNA(n+1) + diphosphate</text>
        <dbReference type="Rhea" id="RHEA:22508"/>
        <dbReference type="Rhea" id="RHEA-COMP:17339"/>
        <dbReference type="Rhea" id="RHEA-COMP:17340"/>
        <dbReference type="ChEBI" id="CHEBI:33019"/>
        <dbReference type="ChEBI" id="CHEBI:61560"/>
        <dbReference type="ChEBI" id="CHEBI:173112"/>
        <dbReference type="EC" id="2.7.7.49"/>
    </reaction>
</comment>
<dbReference type="SUPFAM" id="SSF56672">
    <property type="entry name" value="DNA/RNA polymerases"/>
    <property type="match status" value="1"/>
</dbReference>
<dbReference type="Pfam" id="PF00078">
    <property type="entry name" value="RVT_1"/>
    <property type="match status" value="1"/>
</dbReference>
<evidence type="ECO:0000256" key="3">
    <source>
        <dbReference type="ARBA" id="ARBA00022695"/>
    </source>
</evidence>
<dbReference type="PANTHER" id="PTHR34047:SF7">
    <property type="entry name" value="RNA-DIRECTED DNA POLYMERASE"/>
    <property type="match status" value="1"/>
</dbReference>
<dbReference type="GO" id="GO:0046872">
    <property type="term" value="F:metal ion binding"/>
    <property type="evidence" value="ECO:0007669"/>
    <property type="project" value="UniProtKB-KW"/>
</dbReference>
<evidence type="ECO:0000256" key="2">
    <source>
        <dbReference type="ARBA" id="ARBA00022679"/>
    </source>
</evidence>
<accession>A0A7V7TXS3</accession>
<dbReference type="InterPro" id="IPR000477">
    <property type="entry name" value="RT_dom"/>
</dbReference>
<dbReference type="InterPro" id="IPR000123">
    <property type="entry name" value="Reverse_transcriptase_msDNA"/>
</dbReference>
<dbReference type="GO" id="GO:0051607">
    <property type="term" value="P:defense response to virus"/>
    <property type="evidence" value="ECO:0007669"/>
    <property type="project" value="UniProtKB-KW"/>
</dbReference>
<organism evidence="11 12">
    <name type="scientific">Plantimonas leprariae</name>
    <dbReference type="NCBI Taxonomy" id="2615207"/>
    <lineage>
        <taxon>Bacteria</taxon>
        <taxon>Pseudomonadati</taxon>
        <taxon>Pseudomonadota</taxon>
        <taxon>Alphaproteobacteria</taxon>
        <taxon>Hyphomicrobiales</taxon>
        <taxon>Aurantimonadaceae</taxon>
        <taxon>Plantimonas</taxon>
    </lineage>
</organism>
<keyword evidence="3" id="KW-0548">Nucleotidyltransferase</keyword>
<keyword evidence="4" id="KW-0479">Metal-binding</keyword>
<reference evidence="11 12" key="1">
    <citation type="submission" date="2019-09" db="EMBL/GenBank/DDBJ databases">
        <title>YIM 132180 draft genome.</title>
        <authorList>
            <person name="Zhang K."/>
        </authorList>
    </citation>
    <scope>NUCLEOTIDE SEQUENCE [LARGE SCALE GENOMIC DNA]</scope>
    <source>
        <strain evidence="11 12">YIM 132180</strain>
    </source>
</reference>
<keyword evidence="6 11" id="KW-0695">RNA-directed DNA polymerase</keyword>
<evidence type="ECO:0000313" key="11">
    <source>
        <dbReference type="EMBL" id="KAB0681306.1"/>
    </source>
</evidence>
<dbReference type="PANTHER" id="PTHR34047">
    <property type="entry name" value="NUCLEAR INTRON MATURASE 1, MITOCHONDRIAL-RELATED"/>
    <property type="match status" value="1"/>
</dbReference>
<dbReference type="PRINTS" id="PR00866">
    <property type="entry name" value="RNADNAPOLMS"/>
</dbReference>
<keyword evidence="7" id="KW-0051">Antiviral defense</keyword>
<dbReference type="CDD" id="cd03487">
    <property type="entry name" value="RT_Bac_retron_II"/>
    <property type="match status" value="1"/>
</dbReference>
<dbReference type="PROSITE" id="PS50878">
    <property type="entry name" value="RT_POL"/>
    <property type="match status" value="1"/>
</dbReference>